<dbReference type="RefSeq" id="WP_212532077.1">
    <property type="nucleotide sequence ID" value="NZ_JAGSOG010000217.1"/>
</dbReference>
<feature type="non-terminal residue" evidence="2">
    <location>
        <position position="1"/>
    </location>
</feature>
<keyword evidence="3" id="KW-1185">Reference proteome</keyword>
<dbReference type="SUPFAM" id="SSF55729">
    <property type="entry name" value="Acyl-CoA N-acyltransferases (Nat)"/>
    <property type="match status" value="1"/>
</dbReference>
<feature type="domain" description="N-acetyltransferase" evidence="1">
    <location>
        <begin position="65"/>
        <end position="208"/>
    </location>
</feature>
<accession>A0A941EYV0</accession>
<dbReference type="Pfam" id="PF00583">
    <property type="entry name" value="Acetyltransf_1"/>
    <property type="match status" value="1"/>
</dbReference>
<proteinExistence type="predicted"/>
<evidence type="ECO:0000313" key="3">
    <source>
        <dbReference type="Proteomes" id="UP000675781"/>
    </source>
</evidence>
<dbReference type="EMBL" id="JAGSOG010000217">
    <property type="protein sequence ID" value="MBR7837609.1"/>
    <property type="molecule type" value="Genomic_DNA"/>
</dbReference>
<evidence type="ECO:0000259" key="1">
    <source>
        <dbReference type="PROSITE" id="PS51186"/>
    </source>
</evidence>
<dbReference type="Gene3D" id="3.40.630.30">
    <property type="match status" value="1"/>
</dbReference>
<protein>
    <submittedName>
        <fullName evidence="2">GNAT family N-acetyltransferase</fullName>
    </submittedName>
</protein>
<reference evidence="2" key="1">
    <citation type="submission" date="2021-04" db="EMBL/GenBank/DDBJ databases">
        <title>Genome based classification of Actinospica acidithermotolerans sp. nov., an actinobacterium isolated from an Indonesian hot spring.</title>
        <authorList>
            <person name="Kusuma A.B."/>
            <person name="Putra K.E."/>
            <person name="Nafisah S."/>
            <person name="Loh J."/>
            <person name="Nouioui I."/>
            <person name="Goodfellow M."/>
        </authorList>
    </citation>
    <scope>NUCLEOTIDE SEQUENCE</scope>
    <source>
        <strain evidence="2">CSCA 57</strain>
    </source>
</reference>
<evidence type="ECO:0000313" key="2">
    <source>
        <dbReference type="EMBL" id="MBR7837609.1"/>
    </source>
</evidence>
<dbReference type="Proteomes" id="UP000675781">
    <property type="component" value="Unassembled WGS sequence"/>
</dbReference>
<dbReference type="AlphaFoldDB" id="A0A941EYV0"/>
<gene>
    <name evidence="2" type="ORF">KDL01_30295</name>
</gene>
<name>A0A941EYV0_9ACTN</name>
<sequence>SDGAGERWAVAAGFEVVHRSVTQSLEVASVDPRRWHVSSPAGYYTLRWRGAAPEDVVESFVRSRVAVDDAPRGAVSRKLPDWTVASLRAQEAGYRERAFEYFVVAACREDGEVVGFTEILVHPSEPTMAMQQFTAVLPEHRGHGLGRVVKAEMMRWLMAAGTEIATVTTSTAAANVHMRQVNEQLGYVTTRSAAVVEGDVAAVAARIG</sequence>
<dbReference type="PROSITE" id="PS51186">
    <property type="entry name" value="GNAT"/>
    <property type="match status" value="1"/>
</dbReference>
<dbReference type="GO" id="GO:0016747">
    <property type="term" value="F:acyltransferase activity, transferring groups other than amino-acyl groups"/>
    <property type="evidence" value="ECO:0007669"/>
    <property type="project" value="InterPro"/>
</dbReference>
<dbReference type="CDD" id="cd04301">
    <property type="entry name" value="NAT_SF"/>
    <property type="match status" value="1"/>
</dbReference>
<comment type="caution">
    <text evidence="2">The sequence shown here is derived from an EMBL/GenBank/DDBJ whole genome shotgun (WGS) entry which is preliminary data.</text>
</comment>
<organism evidence="2 3">
    <name type="scientific">Actinospica durhamensis</name>
    <dbReference type="NCBI Taxonomy" id="1508375"/>
    <lineage>
        <taxon>Bacteria</taxon>
        <taxon>Bacillati</taxon>
        <taxon>Actinomycetota</taxon>
        <taxon>Actinomycetes</taxon>
        <taxon>Catenulisporales</taxon>
        <taxon>Actinospicaceae</taxon>
        <taxon>Actinospica</taxon>
    </lineage>
</organism>
<dbReference type="InterPro" id="IPR016181">
    <property type="entry name" value="Acyl_CoA_acyltransferase"/>
</dbReference>
<dbReference type="InterPro" id="IPR000182">
    <property type="entry name" value="GNAT_dom"/>
</dbReference>